<evidence type="ECO:0000259" key="1">
    <source>
        <dbReference type="Pfam" id="PF03061"/>
    </source>
</evidence>
<dbReference type="Pfam" id="PF03061">
    <property type="entry name" value="4HBT"/>
    <property type="match status" value="1"/>
</dbReference>
<proteinExistence type="predicted"/>
<accession>A0ABZ1BQS0</accession>
<organism evidence="2 3">
    <name type="scientific">Geochorda subterranea</name>
    <dbReference type="NCBI Taxonomy" id="3109564"/>
    <lineage>
        <taxon>Bacteria</taxon>
        <taxon>Bacillati</taxon>
        <taxon>Bacillota</taxon>
        <taxon>Limnochordia</taxon>
        <taxon>Limnochordales</taxon>
        <taxon>Geochordaceae</taxon>
        <taxon>Geochorda</taxon>
    </lineage>
</organism>
<dbReference type="InterPro" id="IPR006683">
    <property type="entry name" value="Thioestr_dom"/>
</dbReference>
<dbReference type="EMBL" id="CP141614">
    <property type="protein sequence ID" value="WRP15162.1"/>
    <property type="molecule type" value="Genomic_DNA"/>
</dbReference>
<name>A0ABZ1BQS0_9FIRM</name>
<dbReference type="GO" id="GO:0016787">
    <property type="term" value="F:hydrolase activity"/>
    <property type="evidence" value="ECO:0007669"/>
    <property type="project" value="UniProtKB-KW"/>
</dbReference>
<feature type="domain" description="Thioesterase" evidence="1">
    <location>
        <begin position="47"/>
        <end position="99"/>
    </location>
</feature>
<dbReference type="InterPro" id="IPR029069">
    <property type="entry name" value="HotDog_dom_sf"/>
</dbReference>
<dbReference type="Proteomes" id="UP001333102">
    <property type="component" value="Chromosome"/>
</dbReference>
<protein>
    <submittedName>
        <fullName evidence="2">PaaI family thioesterase</fullName>
        <ecNumber evidence="2">3.1.2.-</ecNumber>
    </submittedName>
</protein>
<gene>
    <name evidence="2" type="ORF">VLY81_03050</name>
</gene>
<evidence type="ECO:0000313" key="3">
    <source>
        <dbReference type="Proteomes" id="UP001333102"/>
    </source>
</evidence>
<keyword evidence="2" id="KW-0378">Hydrolase</keyword>
<keyword evidence="3" id="KW-1185">Reference proteome</keyword>
<dbReference type="EC" id="3.1.2.-" evidence="2"/>
<dbReference type="SUPFAM" id="SSF54637">
    <property type="entry name" value="Thioesterase/thiol ester dehydrase-isomerase"/>
    <property type="match status" value="1"/>
</dbReference>
<reference evidence="3" key="1">
    <citation type="submission" date="2023-12" db="EMBL/GenBank/DDBJ databases">
        <title>Novel isolates from deep terrestrial aquifers shed light on the physiology and ecology of the class Limnochordia.</title>
        <authorList>
            <person name="Karnachuk O.V."/>
            <person name="Lukina A.P."/>
            <person name="Avakyan M.R."/>
            <person name="Kadnikov V."/>
            <person name="Begmatov S."/>
            <person name="Beletsky A.V."/>
            <person name="Mardanov A.V."/>
            <person name="Ravin N.V."/>
        </authorList>
    </citation>
    <scope>NUCLEOTIDE SEQUENCE [LARGE SCALE GENOMIC DNA]</scope>
    <source>
        <strain evidence="3">LN</strain>
    </source>
</reference>
<evidence type="ECO:0000313" key="2">
    <source>
        <dbReference type="EMBL" id="WRP15162.1"/>
    </source>
</evidence>
<dbReference type="RefSeq" id="WP_324669552.1">
    <property type="nucleotide sequence ID" value="NZ_CP141614.1"/>
</dbReference>
<sequence length="183" mass="19094">MAFEYWTSACFVCGRENEGGLHARVVAGELGGLVQATLPPSLVGLPGIGHGGAVVALLDEAMWYAVYGQAGIPSLTAHLEVRFVRPAPPQVPLVAVARLAPARGAPPGDDSQGRGGPRRIGRAVARLLDGEGRLVAAARGRFVEVEPSTVPVHRLLACRPVTPDAVADLWRWPGVGAFLKGGE</sequence>
<dbReference type="Gene3D" id="3.10.129.10">
    <property type="entry name" value="Hotdog Thioesterase"/>
    <property type="match status" value="1"/>
</dbReference>
<dbReference type="CDD" id="cd03443">
    <property type="entry name" value="PaaI_thioesterase"/>
    <property type="match status" value="1"/>
</dbReference>